<keyword evidence="3" id="KW-1003">Cell membrane</keyword>
<dbReference type="OrthoDB" id="7055052at2"/>
<feature type="transmembrane region" description="Helical" evidence="7">
    <location>
        <begin position="208"/>
        <end position="233"/>
    </location>
</feature>
<evidence type="ECO:0000256" key="3">
    <source>
        <dbReference type="ARBA" id="ARBA00022475"/>
    </source>
</evidence>
<evidence type="ECO:0000256" key="1">
    <source>
        <dbReference type="ARBA" id="ARBA00004651"/>
    </source>
</evidence>
<dbReference type="AlphaFoldDB" id="J9CGI2"/>
<proteinExistence type="predicted"/>
<comment type="caution">
    <text evidence="9">The sequence shown here is derived from an EMBL/GenBank/DDBJ whole genome shotgun (WGS) entry which is preliminary data.</text>
</comment>
<dbReference type="RefSeq" id="WP_002136976.1">
    <property type="nucleotide sequence ID" value="NZ_JH804672.1"/>
</dbReference>
<dbReference type="SUPFAM" id="SSF103473">
    <property type="entry name" value="MFS general substrate transporter"/>
    <property type="match status" value="1"/>
</dbReference>
<name>J9CGI2_BACCE</name>
<dbReference type="PANTHER" id="PTHR43266">
    <property type="entry name" value="MACROLIDE-EFFLUX PROTEIN"/>
    <property type="match status" value="1"/>
</dbReference>
<feature type="transmembrane region" description="Helical" evidence="7">
    <location>
        <begin position="170"/>
        <end position="187"/>
    </location>
</feature>
<feature type="transmembrane region" description="Helical" evidence="7">
    <location>
        <begin position="343"/>
        <end position="363"/>
    </location>
</feature>
<dbReference type="PATRIC" id="fig|1053201.3.peg.2553"/>
<gene>
    <name evidence="9" type="ORF">IG3_02496</name>
</gene>
<feature type="transmembrane region" description="Helical" evidence="7">
    <location>
        <begin position="48"/>
        <end position="67"/>
    </location>
</feature>
<dbReference type="Pfam" id="PF05977">
    <property type="entry name" value="MFS_3"/>
    <property type="match status" value="1"/>
</dbReference>
<protein>
    <recommendedName>
        <fullName evidence="8">Major facilitator superfamily (MFS) profile domain-containing protein</fullName>
    </recommendedName>
</protein>
<dbReference type="PROSITE" id="PS50850">
    <property type="entry name" value="MFS"/>
    <property type="match status" value="1"/>
</dbReference>
<dbReference type="PANTHER" id="PTHR43266:SF10">
    <property type="entry name" value="BACILYSIN EXPORTER BACE-RELATED"/>
    <property type="match status" value="1"/>
</dbReference>
<sequence length="404" mass="45223">MKSVLKNRSFFYMWIGSVISELGGAFGTLCNSILVYELTGSKTALSSMWLLYLIPSLILQLISGPFIDKWSRKWIMIFSQWMRASVFLLPLAMLVTSSIEVWHIYVVQIIVGLITPLYTPASQAITPTVVNKEQLQDANAYIDGMTRLMMFLAPVIGGIVIKFIGIELTLSFVCMCLFISGGLLLFIKEKRVQQELRKTWLEQFLHGFTYFFTKPVIVWLGIFLTFVQFGVGVTMVTNLPYIKDELSAGYAEYGYFMAGFPLGYVVGSMLVGKVKYRSRRLLMLGGLFVGGLTYISLGLNNSIIIAIVIEVIAGICISFFNVHNTTICQQTVPNNMIGKVFSVRLFFIRSAMPLGVLLGGILSEMWGVRVLYFIIGSIICVTSLIGILLPYFKFLDEAIEEKSA</sequence>
<feature type="transmembrane region" description="Helical" evidence="7">
    <location>
        <begin position="281"/>
        <end position="297"/>
    </location>
</feature>
<dbReference type="CDD" id="cd06173">
    <property type="entry name" value="MFS_MefA_like"/>
    <property type="match status" value="1"/>
</dbReference>
<dbReference type="InterPro" id="IPR010290">
    <property type="entry name" value="TM_effector"/>
</dbReference>
<dbReference type="InterPro" id="IPR036259">
    <property type="entry name" value="MFS_trans_sf"/>
</dbReference>
<organism evidence="9 10">
    <name type="scientific">Bacillus cereus HuA2-1</name>
    <dbReference type="NCBI Taxonomy" id="1053201"/>
    <lineage>
        <taxon>Bacteria</taxon>
        <taxon>Bacillati</taxon>
        <taxon>Bacillota</taxon>
        <taxon>Bacilli</taxon>
        <taxon>Bacillales</taxon>
        <taxon>Bacillaceae</taxon>
        <taxon>Bacillus</taxon>
        <taxon>Bacillus cereus group</taxon>
    </lineage>
</organism>
<evidence type="ECO:0000259" key="8">
    <source>
        <dbReference type="PROSITE" id="PS50850"/>
    </source>
</evidence>
<evidence type="ECO:0000256" key="5">
    <source>
        <dbReference type="ARBA" id="ARBA00022989"/>
    </source>
</evidence>
<accession>J9CGI2</accession>
<keyword evidence="5 7" id="KW-1133">Transmembrane helix</keyword>
<feature type="transmembrane region" description="Helical" evidence="7">
    <location>
        <begin position="303"/>
        <end position="322"/>
    </location>
</feature>
<evidence type="ECO:0000256" key="2">
    <source>
        <dbReference type="ARBA" id="ARBA00022448"/>
    </source>
</evidence>
<feature type="transmembrane region" description="Helical" evidence="7">
    <location>
        <begin position="74"/>
        <end position="95"/>
    </location>
</feature>
<keyword evidence="2" id="KW-0813">Transport</keyword>
<feature type="transmembrane region" description="Helical" evidence="7">
    <location>
        <begin position="253"/>
        <end position="272"/>
    </location>
</feature>
<evidence type="ECO:0000313" key="10">
    <source>
        <dbReference type="Proteomes" id="UP000004136"/>
    </source>
</evidence>
<feature type="transmembrane region" description="Helical" evidence="7">
    <location>
        <begin position="140"/>
        <end position="164"/>
    </location>
</feature>
<dbReference type="GO" id="GO:0022857">
    <property type="term" value="F:transmembrane transporter activity"/>
    <property type="evidence" value="ECO:0007669"/>
    <property type="project" value="InterPro"/>
</dbReference>
<feature type="domain" description="Major facilitator superfamily (MFS) profile" evidence="8">
    <location>
        <begin position="214"/>
        <end position="404"/>
    </location>
</feature>
<feature type="transmembrane region" description="Helical" evidence="7">
    <location>
        <begin position="369"/>
        <end position="392"/>
    </location>
</feature>
<dbReference type="Proteomes" id="UP000004136">
    <property type="component" value="Unassembled WGS sequence"/>
</dbReference>
<comment type="subcellular location">
    <subcellularLocation>
        <location evidence="1">Cell membrane</location>
        <topology evidence="1">Multi-pass membrane protein</topology>
    </subcellularLocation>
</comment>
<reference evidence="9 10" key="1">
    <citation type="submission" date="2012-04" db="EMBL/GenBank/DDBJ databases">
        <title>The Genome Sequence of Bacillus cereus HuA2-1.</title>
        <authorList>
            <consortium name="The Broad Institute Genome Sequencing Platform"/>
            <consortium name="The Broad Institute Genome Sequencing Center for Infectious Disease"/>
            <person name="Feldgarden M."/>
            <person name="Van der Auwera G.A."/>
            <person name="Mahillon J."/>
            <person name="Duprez V."/>
            <person name="Timmery S."/>
            <person name="Mattelet C."/>
            <person name="Dierick K."/>
            <person name="Sun M."/>
            <person name="Yu Z."/>
            <person name="Zhu L."/>
            <person name="Hu X."/>
            <person name="Shank E.B."/>
            <person name="Swiecicka I."/>
            <person name="Hansen B.M."/>
            <person name="Andrup L."/>
            <person name="Young S.K."/>
            <person name="Zeng Q."/>
            <person name="Gargeya S."/>
            <person name="Fitzgerald M."/>
            <person name="Haas B."/>
            <person name="Abouelleil A."/>
            <person name="Alvarado L."/>
            <person name="Arachchi H.M."/>
            <person name="Berlin A."/>
            <person name="Chapman S.B."/>
            <person name="Goldberg J."/>
            <person name="Griggs A."/>
            <person name="Gujja S."/>
            <person name="Hansen M."/>
            <person name="Howarth C."/>
            <person name="Imamovic A."/>
            <person name="Larimer J."/>
            <person name="McCowen C."/>
            <person name="Montmayeur A."/>
            <person name="Murphy C."/>
            <person name="Neiman D."/>
            <person name="Pearson M."/>
            <person name="Priest M."/>
            <person name="Roberts A."/>
            <person name="Saif S."/>
            <person name="Shea T."/>
            <person name="Sisk P."/>
            <person name="Sykes S."/>
            <person name="Wortman J."/>
            <person name="Nusbaum C."/>
            <person name="Birren B."/>
        </authorList>
    </citation>
    <scope>NUCLEOTIDE SEQUENCE [LARGE SCALE GENOMIC DNA]</scope>
    <source>
        <strain evidence="9 10">HuA2-1</strain>
    </source>
</reference>
<evidence type="ECO:0000313" key="9">
    <source>
        <dbReference type="EMBL" id="EJV84537.1"/>
    </source>
</evidence>
<evidence type="ECO:0000256" key="6">
    <source>
        <dbReference type="ARBA" id="ARBA00023136"/>
    </source>
</evidence>
<feature type="transmembrane region" description="Helical" evidence="7">
    <location>
        <begin position="101"/>
        <end position="119"/>
    </location>
</feature>
<keyword evidence="4 7" id="KW-0812">Transmembrane</keyword>
<evidence type="ECO:0000256" key="4">
    <source>
        <dbReference type="ARBA" id="ARBA00022692"/>
    </source>
</evidence>
<dbReference type="EMBL" id="AHDV01000017">
    <property type="protein sequence ID" value="EJV84537.1"/>
    <property type="molecule type" value="Genomic_DNA"/>
</dbReference>
<dbReference type="InterPro" id="IPR020846">
    <property type="entry name" value="MFS_dom"/>
</dbReference>
<keyword evidence="6 7" id="KW-0472">Membrane</keyword>
<feature type="transmembrane region" description="Helical" evidence="7">
    <location>
        <begin position="12"/>
        <end position="36"/>
    </location>
</feature>
<dbReference type="Gene3D" id="1.20.1250.20">
    <property type="entry name" value="MFS general substrate transporter like domains"/>
    <property type="match status" value="1"/>
</dbReference>
<dbReference type="GO" id="GO:0005886">
    <property type="term" value="C:plasma membrane"/>
    <property type="evidence" value="ECO:0007669"/>
    <property type="project" value="UniProtKB-SubCell"/>
</dbReference>
<dbReference type="HOGENOM" id="CLU_034180_16_1_9"/>
<evidence type="ECO:0000256" key="7">
    <source>
        <dbReference type="SAM" id="Phobius"/>
    </source>
</evidence>